<protein>
    <submittedName>
        <fullName evidence="2">Uncharacterized protein</fullName>
    </submittedName>
</protein>
<keyword evidence="3" id="KW-1185">Reference proteome</keyword>
<organism evidence="2 3">
    <name type="scientific">Planobispora rosea</name>
    <dbReference type="NCBI Taxonomy" id="35762"/>
    <lineage>
        <taxon>Bacteria</taxon>
        <taxon>Bacillati</taxon>
        <taxon>Actinomycetota</taxon>
        <taxon>Actinomycetes</taxon>
        <taxon>Streptosporangiales</taxon>
        <taxon>Streptosporangiaceae</taxon>
        <taxon>Planobispora</taxon>
    </lineage>
</organism>
<accession>A0A8J3WG66</accession>
<dbReference type="AlphaFoldDB" id="A0A8J3WG66"/>
<sequence length="64" mass="6859">MSARQQVDDAAGVLDPAHLPAGPPDPGRDRGAGLWLIGRVCDAVVIDRRPKTSRLRMIMRLAAA</sequence>
<gene>
    <name evidence="2" type="ORF">Pro02_73470</name>
</gene>
<dbReference type="Gene3D" id="3.30.565.10">
    <property type="entry name" value="Histidine kinase-like ATPase, C-terminal domain"/>
    <property type="match status" value="1"/>
</dbReference>
<dbReference type="InterPro" id="IPR036890">
    <property type="entry name" value="HATPase_C_sf"/>
</dbReference>
<proteinExistence type="predicted"/>
<dbReference type="EMBL" id="BOOI01000095">
    <property type="protein sequence ID" value="GIH88939.1"/>
    <property type="molecule type" value="Genomic_DNA"/>
</dbReference>
<name>A0A8J3WG66_PLARO</name>
<evidence type="ECO:0000313" key="2">
    <source>
        <dbReference type="EMBL" id="GIH88939.1"/>
    </source>
</evidence>
<comment type="caution">
    <text evidence="2">The sequence shown here is derived from an EMBL/GenBank/DDBJ whole genome shotgun (WGS) entry which is preliminary data.</text>
</comment>
<feature type="region of interest" description="Disordered" evidence="1">
    <location>
        <begin position="1"/>
        <end position="30"/>
    </location>
</feature>
<evidence type="ECO:0000256" key="1">
    <source>
        <dbReference type="SAM" id="MobiDB-lite"/>
    </source>
</evidence>
<evidence type="ECO:0000313" key="3">
    <source>
        <dbReference type="Proteomes" id="UP000655044"/>
    </source>
</evidence>
<dbReference type="Proteomes" id="UP000655044">
    <property type="component" value="Unassembled WGS sequence"/>
</dbReference>
<reference evidence="2" key="1">
    <citation type="submission" date="2021-01" db="EMBL/GenBank/DDBJ databases">
        <title>Whole genome shotgun sequence of Planobispora rosea NBRC 15558.</title>
        <authorList>
            <person name="Komaki H."/>
            <person name="Tamura T."/>
        </authorList>
    </citation>
    <scope>NUCLEOTIDE SEQUENCE</scope>
    <source>
        <strain evidence="2">NBRC 15558</strain>
    </source>
</reference>